<dbReference type="Proteomes" id="UP000095651">
    <property type="component" value="Unassembled WGS sequence"/>
</dbReference>
<evidence type="ECO:0000313" key="3">
    <source>
        <dbReference type="EMBL" id="RGM04056.1"/>
    </source>
</evidence>
<feature type="transmembrane region" description="Helical" evidence="1">
    <location>
        <begin position="144"/>
        <end position="162"/>
    </location>
</feature>
<dbReference type="InterPro" id="IPR019733">
    <property type="entry name" value="Uncharacterised_YhfT"/>
</dbReference>
<keyword evidence="1" id="KW-0812">Transmembrane</keyword>
<feature type="transmembrane region" description="Helical" evidence="1">
    <location>
        <begin position="70"/>
        <end position="89"/>
    </location>
</feature>
<evidence type="ECO:0000313" key="2">
    <source>
        <dbReference type="EMBL" id="CUP24709.1"/>
    </source>
</evidence>
<keyword evidence="1" id="KW-0472">Membrane</keyword>
<feature type="transmembrane region" description="Helical" evidence="1">
    <location>
        <begin position="45"/>
        <end position="64"/>
    </location>
</feature>
<feature type="transmembrane region" description="Helical" evidence="1">
    <location>
        <begin position="359"/>
        <end position="390"/>
    </location>
</feature>
<feature type="transmembrane region" description="Helical" evidence="1">
    <location>
        <begin position="402"/>
        <end position="424"/>
    </location>
</feature>
<reference evidence="3 5" key="2">
    <citation type="submission" date="2018-08" db="EMBL/GenBank/DDBJ databases">
        <title>A genome reference for cultivated species of the human gut microbiota.</title>
        <authorList>
            <person name="Zou Y."/>
            <person name="Xue W."/>
            <person name="Luo G."/>
        </authorList>
    </citation>
    <scope>NUCLEOTIDE SEQUENCE [LARGE SCALE GENOMIC DNA]</scope>
    <source>
        <strain evidence="3 5">TF05-11AC</strain>
    </source>
</reference>
<feature type="transmembrane region" description="Helical" evidence="1">
    <location>
        <begin position="169"/>
        <end position="186"/>
    </location>
</feature>
<dbReference type="EMBL" id="CYZE01000022">
    <property type="protein sequence ID" value="CUP24709.1"/>
    <property type="molecule type" value="Genomic_DNA"/>
</dbReference>
<evidence type="ECO:0000313" key="5">
    <source>
        <dbReference type="Proteomes" id="UP000261257"/>
    </source>
</evidence>
<dbReference type="AlphaFoldDB" id="A0A174LT88"/>
<dbReference type="Pfam" id="PF10797">
    <property type="entry name" value="YhfT"/>
    <property type="match status" value="1"/>
</dbReference>
<dbReference type="RefSeq" id="WP_055659909.1">
    <property type="nucleotide sequence ID" value="NZ_CABIXC010000022.1"/>
</dbReference>
<organism evidence="2 4">
    <name type="scientific">Hungatella hathewayi</name>
    <dbReference type="NCBI Taxonomy" id="154046"/>
    <lineage>
        <taxon>Bacteria</taxon>
        <taxon>Bacillati</taxon>
        <taxon>Bacillota</taxon>
        <taxon>Clostridia</taxon>
        <taxon>Lachnospirales</taxon>
        <taxon>Lachnospiraceae</taxon>
        <taxon>Hungatella</taxon>
    </lineage>
</organism>
<keyword evidence="1" id="KW-1133">Transmembrane helix</keyword>
<feature type="transmembrane region" description="Helical" evidence="1">
    <location>
        <begin position="6"/>
        <end position="24"/>
    </location>
</feature>
<protein>
    <submittedName>
        <fullName evidence="2">Protein of uncharacterized function</fullName>
    </submittedName>
</protein>
<name>A0A174LT88_9FIRM</name>
<dbReference type="Proteomes" id="UP000261257">
    <property type="component" value="Unassembled WGS sequence"/>
</dbReference>
<evidence type="ECO:0000313" key="4">
    <source>
        <dbReference type="Proteomes" id="UP000095651"/>
    </source>
</evidence>
<gene>
    <name evidence="3" type="ORF">DXC39_13665</name>
    <name evidence="2" type="ORF">ERS852407_05413</name>
</gene>
<sequence length="426" mass="45059">MRYIVIFLAGAFGALLANRGIAVFNDAVRPVVPEYREGRMTRLEFATTTFALSFGLVIGFGIPYSIMSPIILVHSLWLGTDVIGIFFPAKNIEKWYLDKESLIGAGLSVLVGGLYGVLLLAGLQGFVNMMQALPVNVFDAWQNISGPVISAFIAFPCVVITMDYGWKKGLASLVASVLLRQIMVFIGKGDIADGVALLTGLVLIIVFAVRDKSESTGNLASIFGDRVKNIRKNIIWIAIMGAIYGLACNMHLLMEGPQSLVALKDGNISSAVSISFARALSFIPLKALTSLTTGTFVTDGFGFTATAGLLAPNGVLAAVFGAVVMSLEALSLAVVAKLFDKVPSIKKSADSIRVAMTKLLEVAILVGSMSAAEGMAPGFGFLVVGGFFVMNEYFKKPIVRMAVGPIAVIAVGVLVNVLAVVGLYSV</sequence>
<feature type="transmembrane region" description="Helical" evidence="1">
    <location>
        <begin position="234"/>
        <end position="254"/>
    </location>
</feature>
<feature type="transmembrane region" description="Helical" evidence="1">
    <location>
        <begin position="192"/>
        <end position="209"/>
    </location>
</feature>
<dbReference type="EMBL" id="QSSQ01000011">
    <property type="protein sequence ID" value="RGM04056.1"/>
    <property type="molecule type" value="Genomic_DNA"/>
</dbReference>
<accession>A0A174LT88</accession>
<proteinExistence type="predicted"/>
<reference evidence="2 4" key="1">
    <citation type="submission" date="2015-09" db="EMBL/GenBank/DDBJ databases">
        <authorList>
            <consortium name="Pathogen Informatics"/>
        </authorList>
    </citation>
    <scope>NUCLEOTIDE SEQUENCE [LARGE SCALE GENOMIC DNA]</scope>
    <source>
        <strain evidence="2 4">2789STDY5608850</strain>
    </source>
</reference>
<feature type="transmembrane region" description="Helical" evidence="1">
    <location>
        <begin position="101"/>
        <end position="124"/>
    </location>
</feature>
<evidence type="ECO:0000256" key="1">
    <source>
        <dbReference type="SAM" id="Phobius"/>
    </source>
</evidence>
<feature type="transmembrane region" description="Helical" evidence="1">
    <location>
        <begin position="315"/>
        <end position="339"/>
    </location>
</feature>